<dbReference type="FunFam" id="2.60.40.150:FF:000032">
    <property type="entry name" value="Double c2-like domain-containing"/>
    <property type="match status" value="1"/>
</dbReference>
<dbReference type="Ensembl" id="ENSATET00000039410.2">
    <property type="protein sequence ID" value="ENSATEP00000040096.1"/>
    <property type="gene ID" value="ENSATEG00000023135.3"/>
</dbReference>
<feature type="domain" description="C2" evidence="6">
    <location>
        <begin position="125"/>
        <end position="249"/>
    </location>
</feature>
<protein>
    <recommendedName>
        <fullName evidence="4">Double C2-like domain-containing protein</fullName>
    </recommendedName>
</protein>
<reference evidence="7" key="1">
    <citation type="submission" date="2021-04" db="EMBL/GenBank/DDBJ databases">
        <authorList>
            <consortium name="Wellcome Sanger Institute Data Sharing"/>
        </authorList>
    </citation>
    <scope>NUCLEOTIDE SEQUENCE [LARGE SCALE GENOMIC DNA]</scope>
</reference>
<dbReference type="PRINTS" id="PR00360">
    <property type="entry name" value="C2DOMAIN"/>
</dbReference>
<keyword evidence="8" id="KW-1185">Reference proteome</keyword>
<dbReference type="InterPro" id="IPR035892">
    <property type="entry name" value="C2_domain_sf"/>
</dbReference>
<dbReference type="GO" id="GO:0046872">
    <property type="term" value="F:metal ion binding"/>
    <property type="evidence" value="ECO:0007669"/>
    <property type="project" value="UniProtKB-KW"/>
</dbReference>
<dbReference type="InterPro" id="IPR000008">
    <property type="entry name" value="C2_dom"/>
</dbReference>
<dbReference type="Gene3D" id="2.60.40.150">
    <property type="entry name" value="C2 domain"/>
    <property type="match status" value="2"/>
</dbReference>
<feature type="region of interest" description="Disordered" evidence="5">
    <location>
        <begin position="1"/>
        <end position="42"/>
    </location>
</feature>
<keyword evidence="3" id="KW-0106">Calcium</keyword>
<dbReference type="InterPro" id="IPR014638">
    <property type="entry name" value="Doc2"/>
</dbReference>
<dbReference type="GO" id="GO:0016020">
    <property type="term" value="C:membrane"/>
    <property type="evidence" value="ECO:0007669"/>
    <property type="project" value="InterPro"/>
</dbReference>
<dbReference type="GO" id="GO:0061669">
    <property type="term" value="P:spontaneous neurotransmitter secretion"/>
    <property type="evidence" value="ECO:0007669"/>
    <property type="project" value="TreeGrafter"/>
</dbReference>
<proteinExistence type="predicted"/>
<dbReference type="SUPFAM" id="SSF49562">
    <property type="entry name" value="C2 domain (Calcium/lipid-binding domain, CaLB)"/>
    <property type="match status" value="2"/>
</dbReference>
<dbReference type="GO" id="GO:0098793">
    <property type="term" value="C:presynapse"/>
    <property type="evidence" value="ECO:0007669"/>
    <property type="project" value="GOC"/>
</dbReference>
<dbReference type="GO" id="GO:0006887">
    <property type="term" value="P:exocytosis"/>
    <property type="evidence" value="ECO:0007669"/>
    <property type="project" value="TreeGrafter"/>
</dbReference>
<dbReference type="PIRSF" id="PIRSF036931">
    <property type="entry name" value="Doc2"/>
    <property type="match status" value="1"/>
</dbReference>
<dbReference type="CDD" id="cd08384">
    <property type="entry name" value="C2B_Rabphilin_Doc2"/>
    <property type="match status" value="1"/>
</dbReference>
<dbReference type="Proteomes" id="UP000265040">
    <property type="component" value="Chromosome 14"/>
</dbReference>
<keyword evidence="1" id="KW-0479">Metal-binding</keyword>
<dbReference type="FunFam" id="2.60.40.150:FF:000023">
    <property type="entry name" value="Double C2-like domain-containing protein"/>
    <property type="match status" value="1"/>
</dbReference>
<reference evidence="7" key="2">
    <citation type="submission" date="2025-08" db="UniProtKB">
        <authorList>
            <consortium name="Ensembl"/>
        </authorList>
    </citation>
    <scope>IDENTIFICATION</scope>
</reference>
<organism evidence="7 8">
    <name type="scientific">Anabas testudineus</name>
    <name type="common">Climbing perch</name>
    <name type="synonym">Anthias testudineus</name>
    <dbReference type="NCBI Taxonomy" id="64144"/>
    <lineage>
        <taxon>Eukaryota</taxon>
        <taxon>Metazoa</taxon>
        <taxon>Chordata</taxon>
        <taxon>Craniata</taxon>
        <taxon>Vertebrata</taxon>
        <taxon>Euteleostomi</taxon>
        <taxon>Actinopterygii</taxon>
        <taxon>Neopterygii</taxon>
        <taxon>Teleostei</taxon>
        <taxon>Neoteleostei</taxon>
        <taxon>Acanthomorphata</taxon>
        <taxon>Anabantaria</taxon>
        <taxon>Anabantiformes</taxon>
        <taxon>Anabantoidei</taxon>
        <taxon>Anabantidae</taxon>
        <taxon>Anabas</taxon>
    </lineage>
</organism>
<evidence type="ECO:0000313" key="7">
    <source>
        <dbReference type="Ensembl" id="ENSATEP00000040096.1"/>
    </source>
</evidence>
<feature type="region of interest" description="Disordered" evidence="5">
    <location>
        <begin position="101"/>
        <end position="122"/>
    </location>
</feature>
<dbReference type="PANTHER" id="PTHR45729">
    <property type="entry name" value="RABPHILIN, ISOFORM A"/>
    <property type="match status" value="1"/>
</dbReference>
<feature type="compositionally biased region" description="Acidic residues" evidence="5">
    <location>
        <begin position="111"/>
        <end position="122"/>
    </location>
</feature>
<dbReference type="SMART" id="SM00239">
    <property type="entry name" value="C2"/>
    <property type="match status" value="2"/>
</dbReference>
<dbReference type="GeneTree" id="ENSGT00940000156758"/>
<dbReference type="PRINTS" id="PR00399">
    <property type="entry name" value="SYNAPTOTAGMN"/>
</dbReference>
<sequence length="410" mass="46682">QTQQQPPDLVVDQCGDIHRTPGPIHPSDTHPGQHPPLPKNQKEEAKRGWVCLSPSFFFFFSFLSEKPTISIQEHMAIDVCPGPIQPIKQISDYFPRYPRGLPPSVGHAGDEEPDVEGYDSDDSTTLGTLEFSLLYDQENNALHCTINKAKGLKPMDHNGLSDPYVKLHLLPGASKANKLRTKTLHNTLNPVWSETLTYYGITDEDMVRKTLRISVCDEDKFRHNEFIGETRIPLKKLKPNQMKNFNNCLEKQLPVNKTEDKSLEERGRIMISLKYNTQKSCLVVGIIRCAHLAAMDANGFSDPYVKTYLKPDENKKSKHKTAVKKKTLNPEFNEEFCYDIKYADLTKKTLEVTVWDYDIGKSNDFIGGVSLGINANGERLKHWFDCLKNKDKKIERWHTLTNELPGSLND</sequence>
<evidence type="ECO:0000256" key="4">
    <source>
        <dbReference type="PIRNR" id="PIRNR036931"/>
    </source>
</evidence>
<dbReference type="OrthoDB" id="270970at2759"/>
<dbReference type="InParanoid" id="A0A7N6A053"/>
<dbReference type="InterPro" id="IPR043566">
    <property type="entry name" value="Rabphilin/DOC2/Noc2"/>
</dbReference>
<evidence type="ECO:0000256" key="3">
    <source>
        <dbReference type="ARBA" id="ARBA00022837"/>
    </source>
</evidence>
<dbReference type="GO" id="GO:0017158">
    <property type="term" value="P:regulation of calcium ion-dependent exocytosis"/>
    <property type="evidence" value="ECO:0007669"/>
    <property type="project" value="TreeGrafter"/>
</dbReference>
<evidence type="ECO:0000256" key="2">
    <source>
        <dbReference type="ARBA" id="ARBA00022737"/>
    </source>
</evidence>
<dbReference type="AlphaFoldDB" id="A0A7N6A053"/>
<dbReference type="CDD" id="cd04035">
    <property type="entry name" value="C2A_Rabphilin_Doc2"/>
    <property type="match status" value="1"/>
</dbReference>
<dbReference type="PANTHER" id="PTHR45729:SF9">
    <property type="entry name" value="DOUBLE C2-LIKE DOMAIN-CONTAINING PROTEIN BETA"/>
    <property type="match status" value="1"/>
</dbReference>
<evidence type="ECO:0000256" key="1">
    <source>
        <dbReference type="ARBA" id="ARBA00022723"/>
    </source>
</evidence>
<feature type="domain" description="C2" evidence="6">
    <location>
        <begin position="265"/>
        <end position="398"/>
    </location>
</feature>
<evidence type="ECO:0000313" key="8">
    <source>
        <dbReference type="Proteomes" id="UP000265040"/>
    </source>
</evidence>
<gene>
    <name evidence="7" type="primary">DOC2B</name>
</gene>
<dbReference type="InterPro" id="IPR001565">
    <property type="entry name" value="Synaptotagmin"/>
</dbReference>
<dbReference type="PROSITE" id="PS50004">
    <property type="entry name" value="C2"/>
    <property type="match status" value="2"/>
</dbReference>
<keyword evidence="2" id="KW-0677">Repeat</keyword>
<evidence type="ECO:0000256" key="5">
    <source>
        <dbReference type="SAM" id="MobiDB-lite"/>
    </source>
</evidence>
<accession>A0A7N6A053</accession>
<dbReference type="InterPro" id="IPR047022">
    <property type="entry name" value="Rabphilin_Doc2_C2A"/>
</dbReference>
<evidence type="ECO:0000259" key="6">
    <source>
        <dbReference type="PROSITE" id="PS50004"/>
    </source>
</evidence>
<reference evidence="7" key="3">
    <citation type="submission" date="2025-09" db="UniProtKB">
        <authorList>
            <consortium name="Ensembl"/>
        </authorList>
    </citation>
    <scope>IDENTIFICATION</scope>
</reference>
<dbReference type="Pfam" id="PF00168">
    <property type="entry name" value="C2"/>
    <property type="match status" value="2"/>
</dbReference>
<name>A0A7N6A053_ANATE</name>